<evidence type="ECO:0000313" key="1">
    <source>
        <dbReference type="EMBL" id="DAG04431.1"/>
    </source>
</evidence>
<reference evidence="1" key="1">
    <citation type="journal article" date="2021" name="Proc. Natl. Acad. Sci. U.S.A.">
        <title>A Catalog of Tens of Thousands of Viruses from Human Metagenomes Reveals Hidden Associations with Chronic Diseases.</title>
        <authorList>
            <person name="Tisza M.J."/>
            <person name="Buck C.B."/>
        </authorList>
    </citation>
    <scope>NUCLEOTIDE SEQUENCE</scope>
    <source>
        <strain evidence="1">Ctyg07</strain>
    </source>
</reference>
<accession>A0A8S5VCS2</accession>
<protein>
    <submittedName>
        <fullName evidence="1">CC FOXP coiled-coil domain protein</fullName>
    </submittedName>
</protein>
<name>A0A8S5VCS2_9CAUD</name>
<organism evidence="1">
    <name type="scientific">Siphoviridae sp. ctyg07</name>
    <dbReference type="NCBI Taxonomy" id="2825747"/>
    <lineage>
        <taxon>Viruses</taxon>
        <taxon>Duplodnaviria</taxon>
        <taxon>Heunggongvirae</taxon>
        <taxon>Uroviricota</taxon>
        <taxon>Caudoviricetes</taxon>
    </lineage>
</organism>
<dbReference type="EMBL" id="BK016243">
    <property type="protein sequence ID" value="DAG04431.1"/>
    <property type="molecule type" value="Genomic_DNA"/>
</dbReference>
<proteinExistence type="predicted"/>
<sequence length="74" mass="8728">MLELEKVTYTRISLECDWPGCTNRVNSTPGPPDKRRERADMSTIYDLAVRWGWIIDDDPQSETICPYHNREEKK</sequence>